<feature type="non-terminal residue" evidence="2">
    <location>
        <position position="1"/>
    </location>
</feature>
<feature type="non-terminal residue" evidence="2">
    <location>
        <position position="130"/>
    </location>
</feature>
<protein>
    <submittedName>
        <fullName evidence="2">Uncharacterized protein</fullName>
    </submittedName>
</protein>
<organism evidence="2">
    <name type="scientific">uncultured Rubrobacteraceae bacterium</name>
    <dbReference type="NCBI Taxonomy" id="349277"/>
    <lineage>
        <taxon>Bacteria</taxon>
        <taxon>Bacillati</taxon>
        <taxon>Actinomycetota</taxon>
        <taxon>Rubrobacteria</taxon>
        <taxon>Rubrobacterales</taxon>
        <taxon>Rubrobacteraceae</taxon>
        <taxon>environmental samples</taxon>
    </lineage>
</organism>
<feature type="region of interest" description="Disordered" evidence="1">
    <location>
        <begin position="101"/>
        <end position="130"/>
    </location>
</feature>
<dbReference type="EMBL" id="CADCVM010000494">
    <property type="protein sequence ID" value="CAA9532512.1"/>
    <property type="molecule type" value="Genomic_DNA"/>
</dbReference>
<evidence type="ECO:0000256" key="1">
    <source>
        <dbReference type="SAM" id="MobiDB-lite"/>
    </source>
</evidence>
<feature type="compositionally biased region" description="Basic and acidic residues" evidence="1">
    <location>
        <begin position="25"/>
        <end position="36"/>
    </location>
</feature>
<accession>A0A6J4TW22</accession>
<feature type="compositionally biased region" description="Basic residues" evidence="1">
    <location>
        <begin position="1"/>
        <end position="14"/>
    </location>
</feature>
<proteinExistence type="predicted"/>
<evidence type="ECO:0000313" key="2">
    <source>
        <dbReference type="EMBL" id="CAA9532512.1"/>
    </source>
</evidence>
<feature type="compositionally biased region" description="Basic and acidic residues" evidence="1">
    <location>
        <begin position="104"/>
        <end position="115"/>
    </location>
</feature>
<gene>
    <name evidence="2" type="ORF">AVDCRST_MAG05-4558</name>
</gene>
<dbReference type="AlphaFoldDB" id="A0A6J4TW22"/>
<sequence>ARRGRDRHAQRPGGRHPLDLGVLQGDRRDGRRDKAHDRRHVPQAQVDYQGHRPEHKGDRTGRPHGPAGSQYKALRGRQAYLPDQVRLHRLDRRAALQVAQALQRQEDREGGGHRRGEQHRHQVLVLHDQV</sequence>
<name>A0A6J4TW22_9ACTN</name>
<feature type="compositionally biased region" description="Basic and acidic residues" evidence="1">
    <location>
        <begin position="49"/>
        <end position="61"/>
    </location>
</feature>
<feature type="region of interest" description="Disordered" evidence="1">
    <location>
        <begin position="1"/>
        <end position="77"/>
    </location>
</feature>
<reference evidence="2" key="1">
    <citation type="submission" date="2020-02" db="EMBL/GenBank/DDBJ databases">
        <authorList>
            <person name="Meier V. D."/>
        </authorList>
    </citation>
    <scope>NUCLEOTIDE SEQUENCE</scope>
    <source>
        <strain evidence="2">AVDCRST_MAG05</strain>
    </source>
</reference>